<dbReference type="Pfam" id="PF05873">
    <property type="entry name" value="Mt_ATP-synt_D"/>
    <property type="match status" value="1"/>
</dbReference>
<dbReference type="InterPro" id="IPR036228">
    <property type="entry name" value="ATP_synth_F0_dsu_sf_mt"/>
</dbReference>
<accession>A0A4P9X0A9</accession>
<evidence type="ECO:0000256" key="1">
    <source>
        <dbReference type="ARBA" id="ARBA00004273"/>
    </source>
</evidence>
<keyword evidence="6 11" id="KW-0375">Hydrogen ion transport</keyword>
<evidence type="ECO:0000256" key="6">
    <source>
        <dbReference type="ARBA" id="ARBA00022781"/>
    </source>
</evidence>
<evidence type="ECO:0000256" key="5">
    <source>
        <dbReference type="ARBA" id="ARBA00022547"/>
    </source>
</evidence>
<dbReference type="OrthoDB" id="35799at2759"/>
<dbReference type="AlphaFoldDB" id="A0A4P9X0A9"/>
<organism evidence="12 13">
    <name type="scientific">Caulochytrium protostelioides</name>
    <dbReference type="NCBI Taxonomy" id="1555241"/>
    <lineage>
        <taxon>Eukaryota</taxon>
        <taxon>Fungi</taxon>
        <taxon>Fungi incertae sedis</taxon>
        <taxon>Chytridiomycota</taxon>
        <taxon>Chytridiomycota incertae sedis</taxon>
        <taxon>Chytridiomycetes</taxon>
        <taxon>Caulochytriales</taxon>
        <taxon>Caulochytriaceae</taxon>
        <taxon>Caulochytrium</taxon>
    </lineage>
</organism>
<dbReference type="PIRSF" id="PIRSF005514">
    <property type="entry name" value="ATPase_F0_D_mt"/>
    <property type="match status" value="1"/>
</dbReference>
<dbReference type="GO" id="GO:0005743">
    <property type="term" value="C:mitochondrial inner membrane"/>
    <property type="evidence" value="ECO:0007669"/>
    <property type="project" value="UniProtKB-SubCell"/>
</dbReference>
<dbReference type="SUPFAM" id="SSF161065">
    <property type="entry name" value="ATP synthase D chain-like"/>
    <property type="match status" value="1"/>
</dbReference>
<dbReference type="STRING" id="1555241.A0A4P9X0A9"/>
<dbReference type="GO" id="GO:0015078">
    <property type="term" value="F:proton transmembrane transporter activity"/>
    <property type="evidence" value="ECO:0007669"/>
    <property type="project" value="InterPro"/>
</dbReference>
<evidence type="ECO:0000256" key="10">
    <source>
        <dbReference type="ARBA" id="ARBA00023136"/>
    </source>
</evidence>
<sequence length="175" mass="19029">MSAVKSAATRIDWTGLAAKLRPETTAAVGAFRRRHADLLKRVDDLKAKDAAGIDFAAYRAQLKQNAGVVAAAEKSFKAFKPATIDLAEQLKVIDAEEKKAVAAAKQTAAQVHTELTEMKQMLQDIESARPVDQLTVDDIAKAYPELVPTAEKMVKRGQWVVPGYQAKFGDFALGF</sequence>
<dbReference type="InterPro" id="IPR008689">
    <property type="entry name" value="ATP_synth_F0_dsu_mt"/>
</dbReference>
<keyword evidence="13" id="KW-1185">Reference proteome</keyword>
<comment type="function">
    <text evidence="11">Mitochondrial membrane ATP synthase (F(1)F(0) ATP synthase or Complex V) produces ATP from ADP in the presence of a proton gradient across the membrane which is generated by electron transport complexes of the respiratory chain. F-type ATPases consist of two structural domains, F(1) - containing the extramembraneous catalytic core, and F(0) - containing the membrane proton channel, linked together by a central stalk and a peripheral stalk. During catalysis, ATP synthesis in the catalytic domain of F(1) is coupled via a rotary mechanism of the central stalk subunits to proton translocation.</text>
</comment>
<proteinExistence type="inferred from homology"/>
<gene>
    <name evidence="12" type="ORF">CXG81DRAFT_14886</name>
</gene>
<dbReference type="GO" id="GO:0015986">
    <property type="term" value="P:proton motive force-driven ATP synthesis"/>
    <property type="evidence" value="ECO:0007669"/>
    <property type="project" value="UniProtKB-UniRule"/>
</dbReference>
<keyword evidence="4 11" id="KW-0813">Transport</keyword>
<dbReference type="GO" id="GO:0045259">
    <property type="term" value="C:proton-transporting ATP synthase complex"/>
    <property type="evidence" value="ECO:0007669"/>
    <property type="project" value="UniProtKB-KW"/>
</dbReference>
<keyword evidence="7 11" id="KW-0999">Mitochondrion inner membrane</keyword>
<evidence type="ECO:0000256" key="8">
    <source>
        <dbReference type="ARBA" id="ARBA00023065"/>
    </source>
</evidence>
<keyword evidence="10 11" id="KW-0472">Membrane</keyword>
<dbReference type="PANTHER" id="PTHR12700">
    <property type="entry name" value="ATP SYNTHASE SUBUNIT D, MITOCHONDRIAL"/>
    <property type="match status" value="1"/>
</dbReference>
<evidence type="ECO:0000256" key="2">
    <source>
        <dbReference type="ARBA" id="ARBA00006842"/>
    </source>
</evidence>
<protein>
    <recommendedName>
        <fullName evidence="3 11">ATP synthase subunit d, mitochondrial</fullName>
    </recommendedName>
</protein>
<keyword evidence="8 11" id="KW-0406">Ion transport</keyword>
<evidence type="ECO:0000313" key="13">
    <source>
        <dbReference type="Proteomes" id="UP000274922"/>
    </source>
</evidence>
<keyword evidence="9 11" id="KW-0496">Mitochondrion</keyword>
<reference evidence="13" key="1">
    <citation type="journal article" date="2018" name="Nat. Microbiol.">
        <title>Leveraging single-cell genomics to expand the fungal tree of life.</title>
        <authorList>
            <person name="Ahrendt S.R."/>
            <person name="Quandt C.A."/>
            <person name="Ciobanu D."/>
            <person name="Clum A."/>
            <person name="Salamov A."/>
            <person name="Andreopoulos B."/>
            <person name="Cheng J.F."/>
            <person name="Woyke T."/>
            <person name="Pelin A."/>
            <person name="Henrissat B."/>
            <person name="Reynolds N.K."/>
            <person name="Benny G.L."/>
            <person name="Smith M.E."/>
            <person name="James T.Y."/>
            <person name="Grigoriev I.V."/>
        </authorList>
    </citation>
    <scope>NUCLEOTIDE SEQUENCE [LARGE SCALE GENOMIC DNA]</scope>
    <source>
        <strain evidence="13">ATCC 52028</strain>
    </source>
</reference>
<dbReference type="Proteomes" id="UP000274922">
    <property type="component" value="Unassembled WGS sequence"/>
</dbReference>
<comment type="similarity">
    <text evidence="2 11">Belongs to the ATPase d subunit family.</text>
</comment>
<comment type="subcellular location">
    <subcellularLocation>
        <location evidence="1 11">Mitochondrion inner membrane</location>
    </subcellularLocation>
</comment>
<evidence type="ECO:0000256" key="11">
    <source>
        <dbReference type="PIRNR" id="PIRNR005514"/>
    </source>
</evidence>
<keyword evidence="5" id="KW-0138">CF(0)</keyword>
<name>A0A4P9X0A9_9FUNG</name>
<dbReference type="Gene3D" id="6.10.280.70">
    <property type="match status" value="1"/>
</dbReference>
<evidence type="ECO:0000256" key="7">
    <source>
        <dbReference type="ARBA" id="ARBA00022792"/>
    </source>
</evidence>
<evidence type="ECO:0000256" key="4">
    <source>
        <dbReference type="ARBA" id="ARBA00022448"/>
    </source>
</evidence>
<evidence type="ECO:0000256" key="3">
    <source>
        <dbReference type="ARBA" id="ARBA00021688"/>
    </source>
</evidence>
<dbReference type="EMBL" id="ML014312">
    <property type="protein sequence ID" value="RKO99171.1"/>
    <property type="molecule type" value="Genomic_DNA"/>
</dbReference>
<evidence type="ECO:0000313" key="12">
    <source>
        <dbReference type="EMBL" id="RKO99171.1"/>
    </source>
</evidence>
<evidence type="ECO:0000256" key="9">
    <source>
        <dbReference type="ARBA" id="ARBA00023128"/>
    </source>
</evidence>